<dbReference type="GO" id="GO:0005874">
    <property type="term" value="C:microtubule"/>
    <property type="evidence" value="ECO:0007669"/>
    <property type="project" value="TreeGrafter"/>
</dbReference>
<dbReference type="Gene3D" id="3.10.20.230">
    <property type="entry name" value="Doublecortin domain"/>
    <property type="match status" value="1"/>
</dbReference>
<dbReference type="PANTHER" id="PTHR23004:SF11">
    <property type="entry name" value="PROTEIN RPI-1"/>
    <property type="match status" value="1"/>
</dbReference>
<evidence type="ECO:0000313" key="3">
    <source>
        <dbReference type="Proteomes" id="UP000827092"/>
    </source>
</evidence>
<dbReference type="Pfam" id="PF03607">
    <property type="entry name" value="DCX"/>
    <property type="match status" value="1"/>
</dbReference>
<evidence type="ECO:0000259" key="1">
    <source>
        <dbReference type="PROSITE" id="PS50309"/>
    </source>
</evidence>
<dbReference type="AlphaFoldDB" id="A0AAV6UP99"/>
<dbReference type="SMART" id="SM00537">
    <property type="entry name" value="DCX"/>
    <property type="match status" value="1"/>
</dbReference>
<feature type="domain" description="Doublecortin" evidence="1">
    <location>
        <begin position="46"/>
        <end position="128"/>
    </location>
</feature>
<dbReference type="EMBL" id="JAFNEN010000307">
    <property type="protein sequence ID" value="KAG8186285.1"/>
    <property type="molecule type" value="Genomic_DNA"/>
</dbReference>
<proteinExistence type="predicted"/>
<name>A0AAV6UP99_9ARAC</name>
<dbReference type="SUPFAM" id="SSF89837">
    <property type="entry name" value="Doublecortin (DC)"/>
    <property type="match status" value="1"/>
</dbReference>
<dbReference type="CDD" id="cd01617">
    <property type="entry name" value="DCX"/>
    <property type="match status" value="1"/>
</dbReference>
<dbReference type="InterPro" id="IPR036572">
    <property type="entry name" value="Doublecortin_dom_sf"/>
</dbReference>
<keyword evidence="3" id="KW-1185">Reference proteome</keyword>
<reference evidence="2 3" key="1">
    <citation type="journal article" date="2022" name="Nat. Ecol. Evol.">
        <title>A masculinizing supergene underlies an exaggerated male reproductive morph in a spider.</title>
        <authorList>
            <person name="Hendrickx F."/>
            <person name="De Corte Z."/>
            <person name="Sonet G."/>
            <person name="Van Belleghem S.M."/>
            <person name="Kostlbacher S."/>
            <person name="Vangestel C."/>
        </authorList>
    </citation>
    <scope>NUCLEOTIDE SEQUENCE [LARGE SCALE GENOMIC DNA]</scope>
    <source>
        <strain evidence="2">W744_W776</strain>
    </source>
</reference>
<dbReference type="Proteomes" id="UP000827092">
    <property type="component" value="Unassembled WGS sequence"/>
</dbReference>
<accession>A0AAV6UP99</accession>
<dbReference type="GO" id="GO:0035556">
    <property type="term" value="P:intracellular signal transduction"/>
    <property type="evidence" value="ECO:0007669"/>
    <property type="project" value="InterPro"/>
</dbReference>
<comment type="caution">
    <text evidence="2">The sequence shown here is derived from an EMBL/GenBank/DDBJ whole genome shotgun (WGS) entry which is preliminary data.</text>
</comment>
<protein>
    <recommendedName>
        <fullName evidence="1">Doublecortin domain-containing protein</fullName>
    </recommendedName>
</protein>
<dbReference type="GO" id="GO:0005815">
    <property type="term" value="C:microtubule organizing center"/>
    <property type="evidence" value="ECO:0007669"/>
    <property type="project" value="TreeGrafter"/>
</dbReference>
<organism evidence="2 3">
    <name type="scientific">Oedothorax gibbosus</name>
    <dbReference type="NCBI Taxonomy" id="931172"/>
    <lineage>
        <taxon>Eukaryota</taxon>
        <taxon>Metazoa</taxon>
        <taxon>Ecdysozoa</taxon>
        <taxon>Arthropoda</taxon>
        <taxon>Chelicerata</taxon>
        <taxon>Arachnida</taxon>
        <taxon>Araneae</taxon>
        <taxon>Araneomorphae</taxon>
        <taxon>Entelegynae</taxon>
        <taxon>Araneoidea</taxon>
        <taxon>Linyphiidae</taxon>
        <taxon>Erigoninae</taxon>
        <taxon>Oedothorax</taxon>
    </lineage>
</organism>
<evidence type="ECO:0000313" key="2">
    <source>
        <dbReference type="EMBL" id="KAG8186285.1"/>
    </source>
</evidence>
<sequence length="199" mass="22366">MSSRSALRQSRSVDDLMGDKRAFDIRVGYRKKIPPLPNSEKAPKALVVTVFRNGDPYYPGFKASLRPGKHFLNLAGFCDYLSQRLKIAQGVRHIFDLNGKEIHELKDLEDGGSYVASGTKTFKEDAYGKLARIHTSQVIKPVPAPMRPDDMLLFRQPHHESPEGLSLPGSRESCLVTVVNRREPAKRSRVLLNLKTRQG</sequence>
<dbReference type="PANTHER" id="PTHR23004">
    <property type="entry name" value="DOUBLECORTIN DOMAIN CONTAINING 2"/>
    <property type="match status" value="1"/>
</dbReference>
<dbReference type="PROSITE" id="PS50309">
    <property type="entry name" value="DC"/>
    <property type="match status" value="1"/>
</dbReference>
<dbReference type="InterPro" id="IPR003533">
    <property type="entry name" value="Doublecortin_dom"/>
</dbReference>
<gene>
    <name evidence="2" type="ORF">JTE90_004629</name>
</gene>